<accession>A0A8H9FUB9</accession>
<reference evidence="1" key="1">
    <citation type="journal article" date="2014" name="Int. J. Syst. Evol. Microbiol.">
        <title>Complete genome sequence of Corynebacterium casei LMG S-19264T (=DSM 44701T), isolated from a smear-ripened cheese.</title>
        <authorList>
            <consortium name="US DOE Joint Genome Institute (JGI-PGF)"/>
            <person name="Walter F."/>
            <person name="Albersmeier A."/>
            <person name="Kalinowski J."/>
            <person name="Ruckert C."/>
        </authorList>
    </citation>
    <scope>NUCLEOTIDE SEQUENCE</scope>
    <source>
        <strain evidence="1">CGMCC 1.10749</strain>
    </source>
</reference>
<dbReference type="Gene3D" id="3.40.960.10">
    <property type="entry name" value="VSR Endonuclease"/>
    <property type="match status" value="1"/>
</dbReference>
<dbReference type="SUPFAM" id="SSF52980">
    <property type="entry name" value="Restriction endonuclease-like"/>
    <property type="match status" value="1"/>
</dbReference>
<protein>
    <recommendedName>
        <fullName evidence="3">DUF559 domain-containing protein</fullName>
    </recommendedName>
</protein>
<reference evidence="1" key="2">
    <citation type="submission" date="2020-09" db="EMBL/GenBank/DDBJ databases">
        <authorList>
            <person name="Sun Q."/>
            <person name="Zhou Y."/>
        </authorList>
    </citation>
    <scope>NUCLEOTIDE SEQUENCE</scope>
    <source>
        <strain evidence="1">CGMCC 1.10749</strain>
    </source>
</reference>
<dbReference type="AlphaFoldDB" id="A0A8H9FUB9"/>
<evidence type="ECO:0000313" key="1">
    <source>
        <dbReference type="EMBL" id="GGB82538.1"/>
    </source>
</evidence>
<gene>
    <name evidence="1" type="ORF">GCM10011314_22680</name>
</gene>
<dbReference type="RefSeq" id="WP_052117239.1">
    <property type="nucleotide sequence ID" value="NZ_BMEA01000002.1"/>
</dbReference>
<evidence type="ECO:0008006" key="3">
    <source>
        <dbReference type="Google" id="ProtNLM"/>
    </source>
</evidence>
<proteinExistence type="predicted"/>
<dbReference type="InterPro" id="IPR011335">
    <property type="entry name" value="Restrct_endonuc-II-like"/>
</dbReference>
<dbReference type="Proteomes" id="UP000628079">
    <property type="component" value="Unassembled WGS sequence"/>
</dbReference>
<dbReference type="EMBL" id="BMEA01000002">
    <property type="protein sequence ID" value="GGB82538.1"/>
    <property type="molecule type" value="Genomic_DNA"/>
</dbReference>
<evidence type="ECO:0000313" key="2">
    <source>
        <dbReference type="Proteomes" id="UP000628079"/>
    </source>
</evidence>
<comment type="caution">
    <text evidence="1">The sequence shown here is derived from an EMBL/GenBank/DDBJ whole genome shotgun (WGS) entry which is preliminary data.</text>
</comment>
<name>A0A8H9FUB9_9MICO</name>
<sequence>MKALHPQLARIAREHDGVVTRLHASACHVAPQVLRAAVRSGTLHRVRPGVFATRECWGGANRHERFSITVKGLLLAHPNWVASHHAALALHALPLHGVDLGVVDVVAPVRASKVRSGLHVHVAPPGQLEGAHARPPRAVSPAQACVQTAASSGVDAGVVAMDAALHRRLVTVDALRAALDQPSLRYGIGSARAAIAATDSRCESPGETLTRLILVAAGLDVRSQVDIADGEGFIGRVDFLVGDRVVVEFDGAVKYDGLDGRRELMREKAREERLRDAGYRVVRLTWADLAHPERLVRRVMGQLAA</sequence>
<organism evidence="1 2">
    <name type="scientific">Knoellia flava</name>
    <dbReference type="NCBI Taxonomy" id="913969"/>
    <lineage>
        <taxon>Bacteria</taxon>
        <taxon>Bacillati</taxon>
        <taxon>Actinomycetota</taxon>
        <taxon>Actinomycetes</taxon>
        <taxon>Micrococcales</taxon>
        <taxon>Intrasporangiaceae</taxon>
        <taxon>Knoellia</taxon>
    </lineage>
</organism>